<dbReference type="KEGG" id="gph:GEMMAAP_07720"/>
<evidence type="ECO:0000256" key="2">
    <source>
        <dbReference type="SAM" id="SignalP"/>
    </source>
</evidence>
<dbReference type="STRING" id="1379270.GEMMAAP_07720"/>
<reference evidence="4 5" key="2">
    <citation type="journal article" date="2016" name="Environ. Microbiol. Rep.">
        <title>Metagenomic evidence for the presence of phototrophic Gemmatimonadetes bacteria in diverse environments.</title>
        <authorList>
            <person name="Zeng Y."/>
            <person name="Baumbach J."/>
            <person name="Barbosa E.G."/>
            <person name="Azevedo V."/>
            <person name="Zhang C."/>
            <person name="Koblizek M."/>
        </authorList>
    </citation>
    <scope>NUCLEOTIDE SEQUENCE [LARGE SCALE GENOMIC DNA]</scope>
    <source>
        <strain evidence="4 5">AP64</strain>
    </source>
</reference>
<feature type="domain" description="Peptidase MA-like" evidence="3">
    <location>
        <begin position="95"/>
        <end position="252"/>
    </location>
</feature>
<dbReference type="AlphaFoldDB" id="A0A143BI90"/>
<accession>A0A143BI90</accession>
<dbReference type="Proteomes" id="UP000076404">
    <property type="component" value="Chromosome"/>
</dbReference>
<reference evidence="4 5" key="1">
    <citation type="journal article" date="2014" name="Proc. Natl. Acad. Sci. U.S.A.">
        <title>Functional type 2 photosynthetic reaction centers found in the rare bacterial phylum Gemmatimonadetes.</title>
        <authorList>
            <person name="Zeng Y."/>
            <person name="Feng F."/>
            <person name="Medova H."/>
            <person name="Dean J."/>
            <person name="Koblizek M."/>
        </authorList>
    </citation>
    <scope>NUCLEOTIDE SEQUENCE [LARGE SCALE GENOMIC DNA]</scope>
    <source>
        <strain evidence="4 5">AP64</strain>
    </source>
</reference>
<evidence type="ECO:0000259" key="3">
    <source>
        <dbReference type="Pfam" id="PF13485"/>
    </source>
</evidence>
<gene>
    <name evidence="4" type="ORF">GEMMAAP_07720</name>
</gene>
<keyword evidence="1" id="KW-0472">Membrane</keyword>
<name>A0A143BI90_9BACT</name>
<evidence type="ECO:0000313" key="5">
    <source>
        <dbReference type="Proteomes" id="UP000076404"/>
    </source>
</evidence>
<feature type="signal peptide" evidence="2">
    <location>
        <begin position="1"/>
        <end position="30"/>
    </location>
</feature>
<evidence type="ECO:0000313" key="4">
    <source>
        <dbReference type="EMBL" id="AMW04756.1"/>
    </source>
</evidence>
<protein>
    <recommendedName>
        <fullName evidence="3">Peptidase MA-like domain-containing protein</fullName>
    </recommendedName>
</protein>
<evidence type="ECO:0000256" key="1">
    <source>
        <dbReference type="SAM" id="Phobius"/>
    </source>
</evidence>
<sequence length="319" mass="35037">MVARGLGLFSRALMLLVVVAGAGAAQPSTASGVRLDGGRFTVVAQPRDERLARSLLQEAQRRDTFPGLPRPRERVLIAIAPDAPTLRAWVGPNAPEWGAAFAFPDQRKIVMQGSRANSDAGDPRVVLRHELAHLALYEAMGRLPPRWFNEGYASVAAGEWTREQAFETSLGMVWRTLPTLEQLEQGFAGGGMEASWSYAMAHRVVSELETLGGPAGLANLLAYWKETGSLEKGIRSAYGMTGDGFEKHWRAQTRSRYGALAFVTNMSLIVGFFSLVMVPLFIQRRRRDRVKLEAMRAADAQQEREARESALQAILEGAT</sequence>
<keyword evidence="1" id="KW-0812">Transmembrane</keyword>
<dbReference type="eggNOG" id="ENOG5033S5W">
    <property type="taxonomic scope" value="Bacteria"/>
</dbReference>
<dbReference type="OrthoDB" id="9789728at2"/>
<keyword evidence="2" id="KW-0732">Signal</keyword>
<organism evidence="4 5">
    <name type="scientific">Gemmatimonas phototrophica</name>
    <dbReference type="NCBI Taxonomy" id="1379270"/>
    <lineage>
        <taxon>Bacteria</taxon>
        <taxon>Pseudomonadati</taxon>
        <taxon>Gemmatimonadota</taxon>
        <taxon>Gemmatimonadia</taxon>
        <taxon>Gemmatimonadales</taxon>
        <taxon>Gemmatimonadaceae</taxon>
        <taxon>Gemmatimonas</taxon>
    </lineage>
</organism>
<feature type="transmembrane region" description="Helical" evidence="1">
    <location>
        <begin position="257"/>
        <end position="282"/>
    </location>
</feature>
<proteinExistence type="predicted"/>
<keyword evidence="1" id="KW-1133">Transmembrane helix</keyword>
<keyword evidence="5" id="KW-1185">Reference proteome</keyword>
<dbReference type="InterPro" id="IPR039568">
    <property type="entry name" value="Peptidase_MA-like_dom"/>
</dbReference>
<dbReference type="EMBL" id="CP011454">
    <property type="protein sequence ID" value="AMW04756.1"/>
    <property type="molecule type" value="Genomic_DNA"/>
</dbReference>
<dbReference type="RefSeq" id="WP_026850514.1">
    <property type="nucleotide sequence ID" value="NZ_CP011454.1"/>
</dbReference>
<dbReference type="Pfam" id="PF13485">
    <property type="entry name" value="Peptidase_MA_2"/>
    <property type="match status" value="1"/>
</dbReference>
<feature type="chain" id="PRO_5007506885" description="Peptidase MA-like domain-containing protein" evidence="2">
    <location>
        <begin position="31"/>
        <end position="319"/>
    </location>
</feature>